<proteinExistence type="predicted"/>
<dbReference type="Proteomes" id="UP001172673">
    <property type="component" value="Unassembled WGS sequence"/>
</dbReference>
<comment type="caution">
    <text evidence="3">The sequence shown here is derived from an EMBL/GenBank/DDBJ whole genome shotgun (WGS) entry which is preliminary data.</text>
</comment>
<feature type="compositionally biased region" description="Low complexity" evidence="2">
    <location>
        <begin position="1"/>
        <end position="12"/>
    </location>
</feature>
<protein>
    <submittedName>
        <fullName evidence="3">Uncharacterized protein</fullName>
    </submittedName>
</protein>
<gene>
    <name evidence="3" type="ORF">H2200_012432</name>
</gene>
<feature type="compositionally biased region" description="Low complexity" evidence="2">
    <location>
        <begin position="346"/>
        <end position="355"/>
    </location>
</feature>
<reference evidence="3" key="1">
    <citation type="submission" date="2022-10" db="EMBL/GenBank/DDBJ databases">
        <title>Culturing micro-colonial fungi from biological soil crusts in the Mojave desert and describing Neophaeococcomyces mojavensis, and introducing the new genera and species Taxawa tesnikishii.</title>
        <authorList>
            <person name="Kurbessoian T."/>
            <person name="Stajich J.E."/>
        </authorList>
    </citation>
    <scope>NUCLEOTIDE SEQUENCE</scope>
    <source>
        <strain evidence="3">TK_41</strain>
    </source>
</reference>
<evidence type="ECO:0000313" key="4">
    <source>
        <dbReference type="Proteomes" id="UP001172673"/>
    </source>
</evidence>
<feature type="region of interest" description="Disordered" evidence="2">
    <location>
        <begin position="1"/>
        <end position="71"/>
    </location>
</feature>
<dbReference type="AlphaFoldDB" id="A0AA38WXX7"/>
<feature type="compositionally biased region" description="Low complexity" evidence="2">
    <location>
        <begin position="49"/>
        <end position="70"/>
    </location>
</feature>
<accession>A0AA38WXX7</accession>
<evidence type="ECO:0000313" key="3">
    <source>
        <dbReference type="EMBL" id="KAJ9603137.1"/>
    </source>
</evidence>
<dbReference type="EMBL" id="JAPDRK010000023">
    <property type="protein sequence ID" value="KAJ9603137.1"/>
    <property type="molecule type" value="Genomic_DNA"/>
</dbReference>
<evidence type="ECO:0000256" key="2">
    <source>
        <dbReference type="SAM" id="MobiDB-lite"/>
    </source>
</evidence>
<keyword evidence="1" id="KW-0175">Coiled coil</keyword>
<sequence length="391" mass="43465">MAPPKQAAGPPKGTKHKQRRTAKKKGGQLKRRMGNLTVEDSSSDDVDHGAPTAPTAAEDTGPDTTTPATTINTLRYPLYDEWETLEDAEAEEVIKQHKSITDDKTGWIPQLLPVKVHVASPQAGRFTREIESDIEFMNSIDAVKDLVASSMGWELKRANVDLSQCKFAGLMVYEPTTEFDTATIKGYTRGLLLSEAAFKKWWLSVWKSERKPGDMVKIAFVLWDADEAAARQEMLPDFWTNAMAQVLGNHLEKLETKLLDIDIEEGCRAYVEMQRQVRDLRTELVQVKQERAELQTREGKLVASKTRLTKMGNELAEAVESGNLEEATRLVAGWKEATGSKEGQDIDQTTSTSSSNDDEDDDDEGARVEGGDNDSEEVEEIDDPNDANYVG</sequence>
<name>A0AA38WXX7_9EURO</name>
<feature type="compositionally biased region" description="Acidic residues" evidence="2">
    <location>
        <begin position="371"/>
        <end position="385"/>
    </location>
</feature>
<feature type="coiled-coil region" evidence="1">
    <location>
        <begin position="270"/>
        <end position="297"/>
    </location>
</feature>
<keyword evidence="4" id="KW-1185">Reference proteome</keyword>
<feature type="region of interest" description="Disordered" evidence="2">
    <location>
        <begin position="335"/>
        <end position="391"/>
    </location>
</feature>
<evidence type="ECO:0000256" key="1">
    <source>
        <dbReference type="SAM" id="Coils"/>
    </source>
</evidence>
<feature type="compositionally biased region" description="Basic residues" evidence="2">
    <location>
        <begin position="13"/>
        <end position="33"/>
    </location>
</feature>
<organism evidence="3 4">
    <name type="scientific">Cladophialophora chaetospira</name>
    <dbReference type="NCBI Taxonomy" id="386627"/>
    <lineage>
        <taxon>Eukaryota</taxon>
        <taxon>Fungi</taxon>
        <taxon>Dikarya</taxon>
        <taxon>Ascomycota</taxon>
        <taxon>Pezizomycotina</taxon>
        <taxon>Eurotiomycetes</taxon>
        <taxon>Chaetothyriomycetidae</taxon>
        <taxon>Chaetothyriales</taxon>
        <taxon>Herpotrichiellaceae</taxon>
        <taxon>Cladophialophora</taxon>
    </lineage>
</organism>